<evidence type="ECO:0000313" key="3">
    <source>
        <dbReference type="Proteomes" id="UP000270924"/>
    </source>
</evidence>
<accession>A0A3P7EN38</accession>
<keyword evidence="3" id="KW-1185">Reference proteome</keyword>
<feature type="transmembrane region" description="Helical" evidence="1">
    <location>
        <begin position="28"/>
        <end position="48"/>
    </location>
</feature>
<keyword evidence="1" id="KW-0472">Membrane</keyword>
<sequence length="109" mass="12333">MPSVKQEIHVCCHQAITIFYPEINAQGVIHILANYISGLELLFTLALGRLNSRKHKIRPSNSIISSLLVLRFSSEAKRGSRSLPQLNYLLISTQCWIAESTESRAPRRM</sequence>
<dbReference type="Proteomes" id="UP000270924">
    <property type="component" value="Unassembled WGS sequence"/>
</dbReference>
<proteinExistence type="predicted"/>
<dbReference type="AlphaFoldDB" id="A0A3P7EN38"/>
<keyword evidence="1" id="KW-1133">Transmembrane helix</keyword>
<name>A0A3P7EN38_WUCBA</name>
<organism evidence="2 3">
    <name type="scientific">Wuchereria bancrofti</name>
    <dbReference type="NCBI Taxonomy" id="6293"/>
    <lineage>
        <taxon>Eukaryota</taxon>
        <taxon>Metazoa</taxon>
        <taxon>Ecdysozoa</taxon>
        <taxon>Nematoda</taxon>
        <taxon>Chromadorea</taxon>
        <taxon>Rhabditida</taxon>
        <taxon>Spirurina</taxon>
        <taxon>Spiruromorpha</taxon>
        <taxon>Filarioidea</taxon>
        <taxon>Onchocercidae</taxon>
        <taxon>Wuchereria</taxon>
    </lineage>
</organism>
<reference evidence="2 3" key="1">
    <citation type="submission" date="2018-11" db="EMBL/GenBank/DDBJ databases">
        <authorList>
            <consortium name="Pathogen Informatics"/>
        </authorList>
    </citation>
    <scope>NUCLEOTIDE SEQUENCE [LARGE SCALE GENOMIC DNA]</scope>
</reference>
<protein>
    <submittedName>
        <fullName evidence="2">Uncharacterized protein</fullName>
    </submittedName>
</protein>
<keyword evidence="1" id="KW-0812">Transmembrane</keyword>
<dbReference type="InParanoid" id="A0A3P7EN38"/>
<evidence type="ECO:0000256" key="1">
    <source>
        <dbReference type="SAM" id="Phobius"/>
    </source>
</evidence>
<gene>
    <name evidence="2" type="ORF">WBA_LOCUS9872</name>
</gene>
<dbReference type="EMBL" id="UYWW01010453">
    <property type="protein sequence ID" value="VDM17807.1"/>
    <property type="molecule type" value="Genomic_DNA"/>
</dbReference>
<evidence type="ECO:0000313" key="2">
    <source>
        <dbReference type="EMBL" id="VDM17807.1"/>
    </source>
</evidence>